<dbReference type="InterPro" id="IPR045529">
    <property type="entry name" value="DUF6469"/>
</dbReference>
<dbReference type="InterPro" id="IPR011990">
    <property type="entry name" value="TPR-like_helical_dom_sf"/>
</dbReference>
<feature type="compositionally biased region" description="Polar residues" evidence="6">
    <location>
        <begin position="2848"/>
        <end position="2861"/>
    </location>
</feature>
<dbReference type="SUPFAM" id="SSF52540">
    <property type="entry name" value="P-loop containing nucleoside triphosphate hydrolases"/>
    <property type="match status" value="2"/>
</dbReference>
<dbReference type="InterPro" id="IPR041679">
    <property type="entry name" value="DNA2/NAM7-like_C"/>
</dbReference>
<proteinExistence type="predicted"/>
<evidence type="ECO:0000259" key="7">
    <source>
        <dbReference type="PROSITE" id="PS51198"/>
    </source>
</evidence>
<dbReference type="CDD" id="cd18808">
    <property type="entry name" value="SF1_C_Upf1"/>
    <property type="match status" value="1"/>
</dbReference>
<dbReference type="OrthoDB" id="3156807at2759"/>
<keyword evidence="8" id="KW-1185">Reference proteome</keyword>
<evidence type="ECO:0000256" key="4">
    <source>
        <dbReference type="ARBA" id="ARBA00022840"/>
    </source>
</evidence>
<evidence type="ECO:0000256" key="3">
    <source>
        <dbReference type="ARBA" id="ARBA00022806"/>
    </source>
</evidence>
<dbReference type="PROSITE" id="PS51198">
    <property type="entry name" value="UVRD_HELICASE_ATP_BIND"/>
    <property type="match status" value="1"/>
</dbReference>
<keyword evidence="1 5" id="KW-0547">Nucleotide-binding</keyword>
<dbReference type="Pfam" id="PF20073">
    <property type="entry name" value="DUF6469"/>
    <property type="match status" value="1"/>
</dbReference>
<accession>A0A6P6BHF9</accession>
<dbReference type="GO" id="GO:0005694">
    <property type="term" value="C:chromosome"/>
    <property type="evidence" value="ECO:0007669"/>
    <property type="project" value="UniProtKB-ARBA"/>
</dbReference>
<dbReference type="Pfam" id="PF13087">
    <property type="entry name" value="AAA_12"/>
    <property type="match status" value="1"/>
</dbReference>
<organism evidence="8 9">
    <name type="scientific">Durio zibethinus</name>
    <name type="common">Durian</name>
    <dbReference type="NCBI Taxonomy" id="66656"/>
    <lineage>
        <taxon>Eukaryota</taxon>
        <taxon>Viridiplantae</taxon>
        <taxon>Streptophyta</taxon>
        <taxon>Embryophyta</taxon>
        <taxon>Tracheophyta</taxon>
        <taxon>Spermatophyta</taxon>
        <taxon>Magnoliopsida</taxon>
        <taxon>eudicotyledons</taxon>
        <taxon>Gunneridae</taxon>
        <taxon>Pentapetalae</taxon>
        <taxon>rosids</taxon>
        <taxon>malvids</taxon>
        <taxon>Malvales</taxon>
        <taxon>Malvaceae</taxon>
        <taxon>Helicteroideae</taxon>
        <taxon>Durio</taxon>
    </lineage>
</organism>
<dbReference type="InterPro" id="IPR039904">
    <property type="entry name" value="TRANK1"/>
</dbReference>
<feature type="domain" description="UvrD-like helicase ATP-binding" evidence="7">
    <location>
        <begin position="1129"/>
        <end position="1525"/>
    </location>
</feature>
<keyword evidence="4 5" id="KW-0067">ATP-binding</keyword>
<dbReference type="GO" id="GO:0004386">
    <property type="term" value="F:helicase activity"/>
    <property type="evidence" value="ECO:0007669"/>
    <property type="project" value="UniProtKB-UniRule"/>
</dbReference>
<dbReference type="RefSeq" id="XP_022776510.1">
    <property type="nucleotide sequence ID" value="XM_022920775.1"/>
</dbReference>
<keyword evidence="2 5" id="KW-0378">Hydrolase</keyword>
<dbReference type="InterPro" id="IPR027417">
    <property type="entry name" value="P-loop_NTPase"/>
</dbReference>
<gene>
    <name evidence="9" type="primary">LOC111318116</name>
</gene>
<dbReference type="InterPro" id="IPR047187">
    <property type="entry name" value="SF1_C_Upf1"/>
</dbReference>
<dbReference type="InterPro" id="IPR041677">
    <property type="entry name" value="DNA2/NAM7_AAA_11"/>
</dbReference>
<evidence type="ECO:0000313" key="9">
    <source>
        <dbReference type="RefSeq" id="XP_022776510.1"/>
    </source>
</evidence>
<dbReference type="PANTHER" id="PTHR21529">
    <property type="entry name" value="MAMMARY TURMOR VIRUS RECEPTOR HOMOLOG 1, 2 MTVR1, 2"/>
    <property type="match status" value="1"/>
</dbReference>
<dbReference type="Proteomes" id="UP000515121">
    <property type="component" value="Unplaced"/>
</dbReference>
<feature type="compositionally biased region" description="Basic residues" evidence="6">
    <location>
        <begin position="2862"/>
        <end position="2875"/>
    </location>
</feature>
<feature type="compositionally biased region" description="Basic and acidic residues" evidence="6">
    <location>
        <begin position="2834"/>
        <end position="2843"/>
    </location>
</feature>
<dbReference type="GO" id="GO:0016787">
    <property type="term" value="F:hydrolase activity"/>
    <property type="evidence" value="ECO:0007669"/>
    <property type="project" value="UniProtKB-UniRule"/>
</dbReference>
<feature type="region of interest" description="Disordered" evidence="6">
    <location>
        <begin position="2829"/>
        <end position="2875"/>
    </location>
</feature>
<dbReference type="KEGG" id="dzi:111318116"/>
<evidence type="ECO:0000256" key="1">
    <source>
        <dbReference type="ARBA" id="ARBA00022741"/>
    </source>
</evidence>
<dbReference type="SUPFAM" id="SSF48452">
    <property type="entry name" value="TPR-like"/>
    <property type="match status" value="1"/>
</dbReference>
<evidence type="ECO:0000256" key="2">
    <source>
        <dbReference type="ARBA" id="ARBA00022801"/>
    </source>
</evidence>
<evidence type="ECO:0000313" key="8">
    <source>
        <dbReference type="Proteomes" id="UP000515121"/>
    </source>
</evidence>
<dbReference type="PANTHER" id="PTHR21529:SF4">
    <property type="entry name" value="TPR AND ANKYRIN REPEAT-CONTAINING PROTEIN 1"/>
    <property type="match status" value="1"/>
</dbReference>
<dbReference type="Gene3D" id="3.40.50.300">
    <property type="entry name" value="P-loop containing nucleotide triphosphate hydrolases"/>
    <property type="match status" value="4"/>
</dbReference>
<evidence type="ECO:0000256" key="6">
    <source>
        <dbReference type="SAM" id="MobiDB-lite"/>
    </source>
</evidence>
<dbReference type="FunFam" id="3.40.50.300:FF:000326">
    <property type="entry name" value="P-loop containing nucleoside triphosphate hydrolase"/>
    <property type="match status" value="1"/>
</dbReference>
<sequence length="2875" mass="328963">MEGKASTSIAQSVLTEGNVGFIDTVFAWSLEDIFNDDLYKDEVGKIPDAFQSMEQYLESYVLPLLDETRAEMRSSMEVIARAPYAEVTHLQEAKPHGKLLFNVNVDYWRNRFNDREKEPYKTLPGDVFVIADVKPETASDLQRVGRSWTFALVTKISGVSEDPEDDDVDNSSSTIFKVKALEDLASKDDMQRSLFVVFLMNITTNKRIWNALHKRGNLKIIKQLLRAGSMVEESCSLCSSENGGTWNDIFLTSFLSQLNESQKKAVMACLNKMQCRHKSHVELIWGPPGTGKTKTVSLLLFTLLRMKYRTLTCAPTNIAITEVAARVLKLVKEAKETRSVADDPFCSPGLGDILLFGSKERLKVNSEIEEIFLDYRVKMLTECFGPLGWWHCFTSMITFLEGCVSQYLIFLENESIKEREHGSENENREKDCCGETDCKKVIHKSFLEYAGERFTHTALPLRRCVSILCTHIPEVYFLENNFQDLKSLFSLLDSFETSLFLDDVVSEEVEKLFLHSKDDKLHLQNFSGASLLLFSVRGKCLSVLKALRVSLGELKLPSARNKDSIIEFCFQRASLLFSTASGSYKLYKVKMNPLNVLVIDEAAQLKECESAIPLQLPGIAHSVLIGDEWQLPATVKSNVSHTAGFGRSLFERLSTLGHSKHLLNIQYRMHPSISCFPNAKFYNNQILDVAEVKHKRYEKHYLPWPMFGTYSFINVSGREEEDDIGHSYRNMVEVAVVQRLVRTLFKAWDGSREKLSVGIISPYADQVVAIQEKLAGKYEKTDGFAVKVKSVDGFQGGEEDIIIISTVRSNSSGKIGFISNSQRTNVALTRARYFLKLTFFRFSFCNSVISCNILLGFQCLLRHSLWILGDGRTLAKLESVWQALVHDAKARHCFFNADEDKELAKAILDAKKDFGQLDDLLNRDSVLFKNARWKVLFSDYFRKSFGKLKSVQTQKSVLNLLLKLSSGWRPKKRNVDLICESSSMVLKQFKVEGLYIVCSIDVVKEQRYTQVLKAWDLLPLEDFERLVKRLDGIFKMYTDDFIRHCNEKYLEGDLEIPKTWTTSFEIVRYKTVSQDERENSSNGSASDGRCYLENSKVNDSLLLMKFYSLSSGVVNHLLSDPDGRELELPFEVTDQELDIILFQRSSFILGRSGTGKTTVLTMKLFKKEQLHHSATEGFYEVNPNNSNEVCRENRIMGGVEGTEATPLRQLFVTVSPKLCYAVKHQVLQLKRFASGGNYSEGSALQDEDDIDGAAQFKDVPDSFVDILPKAYPLAITLQKFLIMLDGTVGNSFFEKFYDARELSNWEVGKASVSLRNFIRTREVNYEKFCSTYWPHFNDKLTKKLDSSRVFTEIMSHIKGGVRSGDSCDGRLKEEDYIKLSEGRASTLTRLERQMIYDIFQDYEKMKGENGEFDMADVVIDLHYRLQNERYEGDIMDFVYIDEVQDLTMRQIALFKHVCKNVSEGFVFCGDTAQTIARGIDFRFEDIRSIFYNEFVLESKCKTNDGKKEKGQISKSFHLSQNFRTHDGVLRLAQSVIDLLYRFFPSFVDILCPETSLIYGEAPIWLESEDKDNAVATIFRNNGNVGGHMAGFGAEQVILVRDDLAKNEMLKYVGKQALVLTIVECKGLEFQDVLLYNFFGSSPLKNQWRVVYEYMKEQGLLDANCSFPSFKQSKHNILCSELKQLYVAITRTRQRLWICENVEEFSKPVFEYWKKKCLVQVRKLDDSLAQAMQVASSPEEWKSRGYKLLHQGNYVMATMCFERAHDTFGEKLAKAFGLRADADQLHGLNPERASTARRQAAEIFDSIGKAEHAADCFYMLTEYEKAGKIYLEKCGESALERAAECFLLAGCYKTAAEVYARGNYFSKCLSVCSKGKLFDMGLHYIQYWKRLANADEEMVKRSKDMEELKQKFLESCAHHYHEANDKRTMMNYVRAFDSMSSKRKFLQSLESLDELLLLEEELGNFLEAANIAKLRGELLLGADLLGKGAQFEEATRIILWFVFANSLWLTGSTGWPLKQFTEKEKLLTKAKSFAKKLSNQFYGLVCSEADILLNKPSNLFLMKQYLTASQRHKSIRGEILTARMILDHHLRLNISKYEGIDELVFDLASYSEEQISNNQVSTETLVYFWNFWKDKIMEIFEYLDHAEIKDNSDYRKYEEFCLNYFGVWRQFKNQSIVYFLVNSDAEWMRKLENKHVCGNQRQVSISLCQFVSAARSYWRSELLSIGQQVLTKLEAFYISSCGNSLSAFCRSRSLILIYEVASFLLKSKFLKNQHVDKDLMKFVQLSTIDVFGYIFPLDWRESLRENMISLRGTEISRNLLEEVMFEKIRTNNSRLSYGETGKVALIILGSCQLNIELYRKILDALEWNEAWRDFIGSLEEDRVSPPVSTTGRINEGNGSSESTTGSAAGYIEEIGNKPIILKFLEALKDTYKANWRKISDYVSPVCFLYLVERYLLLLSYFKGYFYTTKTTFVEWLIYQDGVPSSTSSFMAVKQQSLEDILKFVIDMVRQLLYAKGETIDWIKKSRINVRDYHSLMVLRLVVIICLLHLNFDKCLDLLFDLLGRKHITDLLPQDFYDALRRRRSHNCLNIDKNVLAHAFKIIGNPLIIVSMGVNCPKFVCQDAIFVDMKVKPCKEEILRVLFPKTGSSEYGTADFCGEVLPPASYDEGKSLKIVPTSSSGSLSDQHLNAQNQDDGEILINDVHFWEIVEALKAVGGIKDQWTIRSYASKMRVYLDKCVSFLNAATKGCLEKQPAGNEDNFSREAMNVLEEMKQLQAQLEPNELKLESSIPIIGALCDELHSRRSILEPFLQQLFLQQDEDHISDEFGSQCDMEESSSKAEECSKVKNPASKSTVNCKPQGNIKSKKNNRSRGRKRK</sequence>
<dbReference type="InterPro" id="IPR014016">
    <property type="entry name" value="UvrD-like_ATP-bd"/>
</dbReference>
<dbReference type="GO" id="GO:0005524">
    <property type="term" value="F:ATP binding"/>
    <property type="evidence" value="ECO:0007669"/>
    <property type="project" value="UniProtKB-UniRule"/>
</dbReference>
<dbReference type="GeneID" id="111318116"/>
<evidence type="ECO:0000256" key="5">
    <source>
        <dbReference type="PROSITE-ProRule" id="PRU00560"/>
    </source>
</evidence>
<keyword evidence="3 5" id="KW-0347">Helicase</keyword>
<dbReference type="Pfam" id="PF00580">
    <property type="entry name" value="UvrD-helicase"/>
    <property type="match status" value="1"/>
</dbReference>
<name>A0A6P6BHF9_DURZI</name>
<reference evidence="9" key="1">
    <citation type="submission" date="2025-08" db="UniProtKB">
        <authorList>
            <consortium name="RefSeq"/>
        </authorList>
    </citation>
    <scope>IDENTIFICATION</scope>
    <source>
        <tissue evidence="9">Fruit stalk</tissue>
    </source>
</reference>
<dbReference type="Pfam" id="PF13086">
    <property type="entry name" value="AAA_11"/>
    <property type="match status" value="1"/>
</dbReference>
<protein>
    <submittedName>
        <fullName evidence="9">Uncharacterized protein LOC111318116 isoform X1</fullName>
    </submittedName>
</protein>
<feature type="binding site" evidence="5">
    <location>
        <begin position="1150"/>
        <end position="1157"/>
    </location>
    <ligand>
        <name>ATP</name>
        <dbReference type="ChEBI" id="CHEBI:30616"/>
    </ligand>
</feature>